<evidence type="ECO:0000313" key="2">
    <source>
        <dbReference type="EMBL" id="EKC80901.1"/>
    </source>
</evidence>
<comment type="caution">
    <text evidence="2">The sequence shown here is derived from an EMBL/GenBank/DDBJ whole genome shotgun (WGS) entry which is preliminary data.</text>
</comment>
<organism evidence="2">
    <name type="scientific">human gut metagenome</name>
    <dbReference type="NCBI Taxonomy" id="408170"/>
    <lineage>
        <taxon>unclassified sequences</taxon>
        <taxon>metagenomes</taxon>
        <taxon>organismal metagenomes</taxon>
    </lineage>
</organism>
<name>K1VAC4_9ZZZZ</name>
<feature type="domain" description="Glycosyl hydrolase family 95 N-terminal" evidence="1">
    <location>
        <begin position="10"/>
        <end position="175"/>
    </location>
</feature>
<dbReference type="Gene3D" id="2.70.98.50">
    <property type="entry name" value="putative glycoside hydrolase family protein from bacillus halodurans"/>
    <property type="match status" value="1"/>
</dbReference>
<keyword evidence="2" id="KW-0378">Hydrolase</keyword>
<accession>K1VAC4</accession>
<dbReference type="PANTHER" id="PTHR31084:SF0">
    <property type="entry name" value="ALPHA-L-FUCOSIDASE 2"/>
    <property type="match status" value="1"/>
</dbReference>
<dbReference type="PANTHER" id="PTHR31084">
    <property type="entry name" value="ALPHA-L-FUCOSIDASE 2"/>
    <property type="match status" value="1"/>
</dbReference>
<reference evidence="2" key="1">
    <citation type="journal article" date="2013" name="Environ. Microbiol.">
        <title>Microbiota from the distal guts of lean and obese adolescents exhibit partial functional redundancy besides clear differences in community structure.</title>
        <authorList>
            <person name="Ferrer M."/>
            <person name="Ruiz A."/>
            <person name="Lanza F."/>
            <person name="Haange S.B."/>
            <person name="Oberbach A."/>
            <person name="Till H."/>
            <person name="Bargiela R."/>
            <person name="Campoy C."/>
            <person name="Segura M.T."/>
            <person name="Richter M."/>
            <person name="von Bergen M."/>
            <person name="Seifert J."/>
            <person name="Suarez A."/>
        </authorList>
    </citation>
    <scope>NUCLEOTIDE SEQUENCE</scope>
</reference>
<dbReference type="InterPro" id="IPR027414">
    <property type="entry name" value="GH95_N_dom"/>
</dbReference>
<evidence type="ECO:0000259" key="1">
    <source>
        <dbReference type="Pfam" id="PF14498"/>
    </source>
</evidence>
<protein>
    <submittedName>
        <fullName evidence="2">Glycoside Hydrolase Family 95 protein</fullName>
    </submittedName>
</protein>
<dbReference type="GO" id="GO:0004560">
    <property type="term" value="F:alpha-L-fucosidase activity"/>
    <property type="evidence" value="ECO:0007669"/>
    <property type="project" value="TreeGrafter"/>
</dbReference>
<dbReference type="AlphaFoldDB" id="K1VAC4"/>
<proteinExistence type="predicted"/>
<feature type="non-terminal residue" evidence="2">
    <location>
        <position position="233"/>
    </location>
</feature>
<dbReference type="Pfam" id="PF14498">
    <property type="entry name" value="Glyco_hyd_65N_2"/>
    <property type="match status" value="1"/>
</dbReference>
<gene>
    <name evidence="2" type="ORF">LEA_00898</name>
</gene>
<dbReference type="EMBL" id="AJWY01000631">
    <property type="protein sequence ID" value="EKC80901.1"/>
    <property type="molecule type" value="Genomic_DNA"/>
</dbReference>
<sequence length="233" mass="26501">MPNENQRTCPQTYDELETVKQSIVKGKDITDNASYDDVYRYHPGGQLRLDFDKKSSKKYVRYTDYETSQVGVDFTDKNGTWKRTSFTSMADDVVITKLNKSSSGSKLNLTLSFDDLSTLANFGDSDEANMKYKKLTDDNANYLALVSHYPDYEKSELKNGGYATVTYVITSGGKKEKVLIDKKTDETQFLGENTGIKITDADSVYLLTVSDRTYDMGKIEDFEKQNRFTKLVR</sequence>